<dbReference type="OrthoDB" id="9769198at2"/>
<dbReference type="Pfam" id="PF00107">
    <property type="entry name" value="ADH_zinc_N"/>
    <property type="match status" value="1"/>
</dbReference>
<dbReference type="InterPro" id="IPR011032">
    <property type="entry name" value="GroES-like_sf"/>
</dbReference>
<evidence type="ECO:0000259" key="4">
    <source>
        <dbReference type="SMART" id="SM00829"/>
    </source>
</evidence>
<dbReference type="Gene3D" id="3.90.180.10">
    <property type="entry name" value="Medium-chain alcohol dehydrogenases, catalytic domain"/>
    <property type="match status" value="1"/>
</dbReference>
<dbReference type="PANTHER" id="PTHR43401:SF2">
    <property type="entry name" value="L-THREONINE 3-DEHYDROGENASE"/>
    <property type="match status" value="1"/>
</dbReference>
<keyword evidence="1" id="KW-0479">Metal-binding</keyword>
<dbReference type="Pfam" id="PF08240">
    <property type="entry name" value="ADH_N"/>
    <property type="match status" value="1"/>
</dbReference>
<dbReference type="EMBL" id="CP046244">
    <property type="protein sequence ID" value="QGP91106.1"/>
    <property type="molecule type" value="Genomic_DNA"/>
</dbReference>
<evidence type="ECO:0000256" key="2">
    <source>
        <dbReference type="ARBA" id="ARBA00022833"/>
    </source>
</evidence>
<dbReference type="RefSeq" id="WP_156271532.1">
    <property type="nucleotide sequence ID" value="NZ_CP046244.1"/>
</dbReference>
<dbReference type="SUPFAM" id="SSF50129">
    <property type="entry name" value="GroES-like"/>
    <property type="match status" value="1"/>
</dbReference>
<dbReference type="InterPro" id="IPR050129">
    <property type="entry name" value="Zn_alcohol_dh"/>
</dbReference>
<organism evidence="5 6">
    <name type="scientific">Neomoorella glycerini</name>
    <dbReference type="NCBI Taxonomy" id="55779"/>
    <lineage>
        <taxon>Bacteria</taxon>
        <taxon>Bacillati</taxon>
        <taxon>Bacillota</taxon>
        <taxon>Clostridia</taxon>
        <taxon>Neomoorellales</taxon>
        <taxon>Neomoorellaceae</taxon>
        <taxon>Neomoorella</taxon>
    </lineage>
</organism>
<dbReference type="AlphaFoldDB" id="A0A6I5ZMP0"/>
<dbReference type="EC" id="1.1.1.14" evidence="5"/>
<keyword evidence="2" id="KW-0862">Zinc</keyword>
<evidence type="ECO:0000313" key="5">
    <source>
        <dbReference type="EMBL" id="QGP91106.1"/>
    </source>
</evidence>
<keyword evidence="3 5" id="KW-0560">Oxidoreductase</keyword>
<evidence type="ECO:0000313" key="6">
    <source>
        <dbReference type="Proteomes" id="UP000425916"/>
    </source>
</evidence>
<dbReference type="SMART" id="SM00829">
    <property type="entry name" value="PKS_ER"/>
    <property type="match status" value="1"/>
</dbReference>
<reference evidence="5 6" key="1">
    <citation type="submission" date="2019-11" db="EMBL/GenBank/DDBJ databases">
        <title>Genome sequence of Moorella glycerini DSM11254.</title>
        <authorList>
            <person name="Poehlein A."/>
            <person name="Boeer T."/>
            <person name="Daniel R."/>
        </authorList>
    </citation>
    <scope>NUCLEOTIDE SEQUENCE [LARGE SCALE GENOMIC DNA]</scope>
    <source>
        <strain evidence="5 6">DSM 11254</strain>
    </source>
</reference>
<dbReference type="GO" id="GO:0003939">
    <property type="term" value="F:L-iditol 2-dehydrogenase (NAD+) activity"/>
    <property type="evidence" value="ECO:0007669"/>
    <property type="project" value="UniProtKB-EC"/>
</dbReference>
<gene>
    <name evidence="5" type="primary">gutB_1</name>
    <name evidence="5" type="ORF">MGLY_04300</name>
</gene>
<dbReference type="InterPro" id="IPR013154">
    <property type="entry name" value="ADH-like_N"/>
</dbReference>
<keyword evidence="6" id="KW-1185">Reference proteome</keyword>
<dbReference type="Gene3D" id="3.40.50.720">
    <property type="entry name" value="NAD(P)-binding Rossmann-like Domain"/>
    <property type="match status" value="1"/>
</dbReference>
<dbReference type="PANTHER" id="PTHR43401">
    <property type="entry name" value="L-THREONINE 3-DEHYDROGENASE"/>
    <property type="match status" value="1"/>
</dbReference>
<accession>A0A6I5ZMP0</accession>
<dbReference type="InterPro" id="IPR036291">
    <property type="entry name" value="NAD(P)-bd_dom_sf"/>
</dbReference>
<name>A0A6I5ZMP0_9FIRM</name>
<dbReference type="GO" id="GO:0046872">
    <property type="term" value="F:metal ion binding"/>
    <property type="evidence" value="ECO:0007669"/>
    <property type="project" value="UniProtKB-KW"/>
</dbReference>
<dbReference type="Proteomes" id="UP000425916">
    <property type="component" value="Chromosome"/>
</dbReference>
<sequence>MALTYKAAVMTAAKTIEFWDVPLPEPGQDEVLIRVQAVGICTWEQRIYQNGKPDSYPFWGGHEIAGLVDKLGPSLRNNLQVGDHVAIARLTRCGECYFCRRGLDNLCLYAETPLPGQPKGPRGFSEYLLVRSYECYKIPTDLDFTQASLAEPVACCVRSLRQLDVAFGDTVVIQGAGIMGIIHTKLCKLRGATVIISEPDVSRREAALKAGADYALNPLEENPAQFIRQHINSHGAEIVIFTAGGQAAFQQAVQTVAPGGRIMLYGSMHPSGVVTIDANDLHYREYRLLGSSRHDKESFREAVALLASGTIKVDELVSKVLPFSEVQAGFQLALAGGLYRVVLRMDN</sequence>
<dbReference type="SUPFAM" id="SSF51735">
    <property type="entry name" value="NAD(P)-binding Rossmann-fold domains"/>
    <property type="match status" value="1"/>
</dbReference>
<evidence type="ECO:0000256" key="1">
    <source>
        <dbReference type="ARBA" id="ARBA00022723"/>
    </source>
</evidence>
<evidence type="ECO:0000256" key="3">
    <source>
        <dbReference type="ARBA" id="ARBA00023002"/>
    </source>
</evidence>
<dbReference type="InterPro" id="IPR020843">
    <property type="entry name" value="ER"/>
</dbReference>
<protein>
    <submittedName>
        <fullName evidence="5">Sorbitol dehydrogenase</fullName>
        <ecNumber evidence="5">1.1.1.14</ecNumber>
    </submittedName>
</protein>
<feature type="domain" description="Enoyl reductase (ER)" evidence="4">
    <location>
        <begin position="11"/>
        <end position="343"/>
    </location>
</feature>
<dbReference type="InterPro" id="IPR013149">
    <property type="entry name" value="ADH-like_C"/>
</dbReference>
<proteinExistence type="predicted"/>